<dbReference type="Gene3D" id="2.60.120.260">
    <property type="entry name" value="Galactose-binding domain-like"/>
    <property type="match status" value="1"/>
</dbReference>
<evidence type="ECO:0000256" key="1">
    <source>
        <dbReference type="SAM" id="SignalP"/>
    </source>
</evidence>
<feature type="chain" id="PRO_5013132869" evidence="1">
    <location>
        <begin position="28"/>
        <end position="912"/>
    </location>
</feature>
<accession>A0A1M5CF67</accession>
<gene>
    <name evidence="4" type="ORF">SAMN02745117_02145</name>
</gene>
<evidence type="ECO:0000313" key="4">
    <source>
        <dbReference type="EMBL" id="SHF53414.1"/>
    </source>
</evidence>
<dbReference type="InterPro" id="IPR014044">
    <property type="entry name" value="CAP_dom"/>
</dbReference>
<name>A0A1M5CF67_9BURK</name>
<dbReference type="InterPro" id="IPR035940">
    <property type="entry name" value="CAP_sf"/>
</dbReference>
<dbReference type="Pfam" id="PF13946">
    <property type="entry name" value="DUF4214"/>
    <property type="match status" value="3"/>
</dbReference>
<dbReference type="EMBL" id="FQUZ01000027">
    <property type="protein sequence ID" value="SHF53414.1"/>
    <property type="molecule type" value="Genomic_DNA"/>
</dbReference>
<feature type="domain" description="DUF4214" evidence="3">
    <location>
        <begin position="859"/>
        <end position="910"/>
    </location>
</feature>
<keyword evidence="1" id="KW-0732">Signal</keyword>
<feature type="domain" description="SCP" evidence="2">
    <location>
        <begin position="118"/>
        <end position="226"/>
    </location>
</feature>
<dbReference type="RefSeq" id="WP_084523197.1">
    <property type="nucleotide sequence ID" value="NZ_FQUZ01000027.1"/>
</dbReference>
<feature type="domain" description="DUF4214" evidence="3">
    <location>
        <begin position="701"/>
        <end position="748"/>
    </location>
</feature>
<dbReference type="Pfam" id="PF00188">
    <property type="entry name" value="CAP"/>
    <property type="match status" value="1"/>
</dbReference>
<dbReference type="OrthoDB" id="480426at2"/>
<dbReference type="Gene3D" id="3.40.33.10">
    <property type="entry name" value="CAP"/>
    <property type="match status" value="1"/>
</dbReference>
<evidence type="ECO:0000259" key="2">
    <source>
        <dbReference type="Pfam" id="PF00188"/>
    </source>
</evidence>
<dbReference type="STRING" id="1122156.SAMN02745117_02145"/>
<dbReference type="Gene3D" id="1.10.3130.20">
    <property type="entry name" value="Phycobilisome linker domain"/>
    <property type="match status" value="1"/>
</dbReference>
<proteinExistence type="predicted"/>
<evidence type="ECO:0000313" key="5">
    <source>
        <dbReference type="Proteomes" id="UP000184327"/>
    </source>
</evidence>
<dbReference type="Proteomes" id="UP000184327">
    <property type="component" value="Unassembled WGS sequence"/>
</dbReference>
<feature type="signal peptide" evidence="1">
    <location>
        <begin position="1"/>
        <end position="27"/>
    </location>
</feature>
<keyword evidence="5" id="KW-1185">Reference proteome</keyword>
<reference evidence="4 5" key="1">
    <citation type="submission" date="2016-11" db="EMBL/GenBank/DDBJ databases">
        <authorList>
            <person name="Jaros S."/>
            <person name="Januszkiewicz K."/>
            <person name="Wedrychowicz H."/>
        </authorList>
    </citation>
    <scope>NUCLEOTIDE SEQUENCE [LARGE SCALE GENOMIC DNA]</scope>
    <source>
        <strain evidence="4 5">DSM 16112</strain>
    </source>
</reference>
<feature type="domain" description="DUF4214" evidence="3">
    <location>
        <begin position="789"/>
        <end position="855"/>
    </location>
</feature>
<sequence length="912" mass="98289">MQPIPTRLMHASLLGLAFSVPMVTAWADPMPVYALEAQLSTPPTMPEREDMPSAPRQALRTVTDTGLMVDTRSREAVRNFYNTIFTASEQASAQWTGNISGCVAGTVSQAYQDATLLRVNYFRAMAGIPAAVRFDADYNEKSQQAALMLSANNALSHNPPSSWRCYSAAGAQAAGNANISLGNAGPVAVLSQFRDDGAGNAAVGHRRWILYPQTAVMGTGDVVGQGAVANALWVFDSSMWGPRPAVRDDFVSWPPPGHVPYSLLFNRWSFSYPGADFSSASVTVQQQGQAVPVVVEPGGMGFGENTLVWIPSIQAAAAQQGDVEYRVSIRNVRIAGASRQFDYVVTAIDPAQHGADTVLPAISGTLSPVARQANEYRLMAVPGASAYQWKAARLQAFDQVEGAEAGLGLFSRNTSGDYAEVVSDIKASGQAGFLLAHSKPQPQILELTSSLFVHAGAQLMFSSRLGWASSDQYATVQVSVDEGANWQTVFTQRGTGTAGEPAFRPVSIGLAEYVGRNIQLRFVYDFSHGIYYPQSGGGVGWYFDDVRFSLVSSMQTGQSGEVTEPAFQFSPEAAGPHLLLARGMVGQLPLEWGPARLVTATEDTGGDAGATRRLTLHVDGPGTVQRSPGGTVFSSPGGTTEIDYAGNTVVTLQARPNTEAGFMGWNGACAGVADRCTLNLNGDRTVWASFTGNLDIRNPGTFVAQQYLDFLGRAGEPAGVDYWTDELQNGRTSRAAIVNSFFSSAEYQDGITPVTRLYFAYFDRVPDYAGLQHWIAAYQAGESLQAISQQFAQSVEFVQTYGNLNDAEFVDLVYRNVLGRAPEPQGNVFWLQALQQGLLRGQVMTQFSESDEYRQRTAASVQVSMMYMGLLRRSPDAAGFAEWVARLNQGQSVLGLIQGFIDSPEYLGRFSN</sequence>
<protein>
    <submittedName>
        <fullName evidence="4">Cysteine-rich secretory protein family protein</fullName>
    </submittedName>
</protein>
<organism evidence="4 5">
    <name type="scientific">Lampropedia hyalina DSM 16112</name>
    <dbReference type="NCBI Taxonomy" id="1122156"/>
    <lineage>
        <taxon>Bacteria</taxon>
        <taxon>Pseudomonadati</taxon>
        <taxon>Pseudomonadota</taxon>
        <taxon>Betaproteobacteria</taxon>
        <taxon>Burkholderiales</taxon>
        <taxon>Comamonadaceae</taxon>
        <taxon>Lampropedia</taxon>
    </lineage>
</organism>
<evidence type="ECO:0000259" key="3">
    <source>
        <dbReference type="Pfam" id="PF13946"/>
    </source>
</evidence>
<dbReference type="InterPro" id="IPR025282">
    <property type="entry name" value="DUF4214"/>
</dbReference>
<dbReference type="InterPro" id="IPR038255">
    <property type="entry name" value="PBS_linker_sf"/>
</dbReference>
<dbReference type="AlphaFoldDB" id="A0A1M5CF67"/>